<dbReference type="PANTHER" id="PTHR11113:SF14">
    <property type="entry name" value="N-ACETYLGLUCOSAMINE-6-PHOSPHATE DEACETYLASE"/>
    <property type="match status" value="1"/>
</dbReference>
<sequence>MVYLLTNCRIYTGTEVLTGHQVLIEGARIAALFAPGQQLPPLPQVDGQGLHLCPGLIDLQLYGGGGSAFGFAPSLPALQQLRHHTLRHGTTSFLPTVPTNAPAVVDQALAVVKQALPTMPGLLGLHLEGPYISPAKRGVHPAEFVRQPTLGELTDLLDRGRGVLRMLTLAPEVVGAPEAAFLATTGLVLSAGHSNASYEQGMQAFAHGFAAATHLFNAMSPLTSRAPGLVGAVYDDQAVRASIVADGRHCAYASVRISHRLLGERLFLISDATAPTQQGPYQFRAQDDYFVDAAGTLAGSGLTLLQAVRNCVQHVGLPLAESLRMASLYPARVLGLDQHLGRIAPGYQADLCLFDNDFRVHATVLAGQLQWHH</sequence>
<dbReference type="Pfam" id="PF01979">
    <property type="entry name" value="Amidohydro_1"/>
    <property type="match status" value="1"/>
</dbReference>
<evidence type="ECO:0000256" key="5">
    <source>
        <dbReference type="PIRNR" id="PIRNR038994"/>
    </source>
</evidence>
<evidence type="ECO:0000313" key="11">
    <source>
        <dbReference type="Proteomes" id="UP000317624"/>
    </source>
</evidence>
<keyword evidence="3 5" id="KW-0378">Hydrolase</keyword>
<feature type="binding site" evidence="7">
    <location>
        <position position="225"/>
    </location>
    <ligand>
        <name>substrate</name>
    </ligand>
</feature>
<dbReference type="NCBIfam" id="TIGR00221">
    <property type="entry name" value="nagA"/>
    <property type="match status" value="1"/>
</dbReference>
<gene>
    <name evidence="10" type="primary">nagA</name>
    <name evidence="10" type="ORF">FNT36_04315</name>
</gene>
<comment type="cofactor">
    <cofactor evidence="8">
        <name>a divalent metal cation</name>
        <dbReference type="ChEBI" id="CHEBI:60240"/>
    </cofactor>
    <text evidence="8">Binds 1 divalent metal cation per subunit.</text>
</comment>
<keyword evidence="2 8" id="KW-0479">Metal-binding</keyword>
<dbReference type="InterPro" id="IPR003764">
    <property type="entry name" value="GlcNAc_6-P_deAcase"/>
</dbReference>
<organism evidence="10 11">
    <name type="scientific">Hymenobacter setariae</name>
    <dbReference type="NCBI Taxonomy" id="2594794"/>
    <lineage>
        <taxon>Bacteria</taxon>
        <taxon>Pseudomonadati</taxon>
        <taxon>Bacteroidota</taxon>
        <taxon>Cytophagia</taxon>
        <taxon>Cytophagales</taxon>
        <taxon>Hymenobacteraceae</taxon>
        <taxon>Hymenobacter</taxon>
    </lineage>
</organism>
<dbReference type="GO" id="GO:0008448">
    <property type="term" value="F:N-acetylglucosamine-6-phosphate deacetylase activity"/>
    <property type="evidence" value="ECO:0007669"/>
    <property type="project" value="UniProtKB-EC"/>
</dbReference>
<dbReference type="GO" id="GO:0046872">
    <property type="term" value="F:metal ion binding"/>
    <property type="evidence" value="ECO:0007669"/>
    <property type="project" value="UniProtKB-KW"/>
</dbReference>
<evidence type="ECO:0000256" key="8">
    <source>
        <dbReference type="PIRSR" id="PIRSR038994-3"/>
    </source>
</evidence>
<feature type="binding site" evidence="8">
    <location>
        <position position="128"/>
    </location>
    <ligand>
        <name>Zn(2+)</name>
        <dbReference type="ChEBI" id="CHEBI:29105"/>
    </ligand>
</feature>
<dbReference type="AlphaFoldDB" id="A0A558C3E0"/>
<evidence type="ECO:0000256" key="4">
    <source>
        <dbReference type="ARBA" id="ARBA00023277"/>
    </source>
</evidence>
<evidence type="ECO:0000256" key="3">
    <source>
        <dbReference type="ARBA" id="ARBA00022801"/>
    </source>
</evidence>
<evidence type="ECO:0000259" key="9">
    <source>
        <dbReference type="Pfam" id="PF01979"/>
    </source>
</evidence>
<dbReference type="PANTHER" id="PTHR11113">
    <property type="entry name" value="N-ACETYLGLUCOSAMINE-6-PHOSPHATE DEACETYLASE"/>
    <property type="match status" value="1"/>
</dbReference>
<dbReference type="CDD" id="cd00854">
    <property type="entry name" value="NagA"/>
    <property type="match status" value="1"/>
</dbReference>
<evidence type="ECO:0000256" key="2">
    <source>
        <dbReference type="ARBA" id="ARBA00022723"/>
    </source>
</evidence>
<dbReference type="Proteomes" id="UP000317624">
    <property type="component" value="Unassembled WGS sequence"/>
</dbReference>
<dbReference type="OrthoDB" id="9776488at2"/>
<feature type="binding site" evidence="7">
    <location>
        <position position="139"/>
    </location>
    <ligand>
        <name>substrate</name>
    </ligand>
</feature>
<protein>
    <submittedName>
        <fullName evidence="10">N-acetylglucosamine-6-phosphate deacetylase</fullName>
        <ecNumber evidence="10">3.5.1.25</ecNumber>
    </submittedName>
</protein>
<dbReference type="EC" id="3.5.1.25" evidence="10"/>
<proteinExistence type="inferred from homology"/>
<feature type="binding site" evidence="8">
    <location>
        <position position="214"/>
    </location>
    <ligand>
        <name>Zn(2+)</name>
        <dbReference type="ChEBI" id="CHEBI:29105"/>
    </ligand>
</feature>
<feature type="active site" description="Proton donor/acceptor" evidence="6">
    <location>
        <position position="271"/>
    </location>
</feature>
<evidence type="ECO:0000313" key="10">
    <source>
        <dbReference type="EMBL" id="TVT43319.1"/>
    </source>
</evidence>
<dbReference type="SUPFAM" id="SSF51556">
    <property type="entry name" value="Metallo-dependent hydrolases"/>
    <property type="match status" value="1"/>
</dbReference>
<dbReference type="InterPro" id="IPR006680">
    <property type="entry name" value="Amidohydro-rel"/>
</dbReference>
<evidence type="ECO:0000256" key="7">
    <source>
        <dbReference type="PIRSR" id="PIRSR038994-2"/>
    </source>
</evidence>
<feature type="binding site" evidence="7">
    <location>
        <position position="249"/>
    </location>
    <ligand>
        <name>substrate</name>
    </ligand>
</feature>
<dbReference type="InterPro" id="IPR011059">
    <property type="entry name" value="Metal-dep_hydrolase_composite"/>
</dbReference>
<dbReference type="Gene3D" id="2.30.40.10">
    <property type="entry name" value="Urease, subunit C, domain 1"/>
    <property type="match status" value="1"/>
</dbReference>
<comment type="similarity">
    <text evidence="1 5">Belongs to the metallo-dependent hydrolases superfamily. NagA family.</text>
</comment>
<dbReference type="GO" id="GO:0006046">
    <property type="term" value="P:N-acetylglucosamine catabolic process"/>
    <property type="evidence" value="ECO:0007669"/>
    <property type="project" value="TreeGrafter"/>
</dbReference>
<dbReference type="SUPFAM" id="SSF51338">
    <property type="entry name" value="Composite domain of metallo-dependent hydrolases"/>
    <property type="match status" value="1"/>
</dbReference>
<feature type="binding site" evidence="7">
    <location>
        <begin position="297"/>
        <end position="299"/>
    </location>
    <ligand>
        <name>substrate</name>
    </ligand>
</feature>
<name>A0A558C3E0_9BACT</name>
<feature type="binding site" evidence="7">
    <location>
        <begin position="217"/>
        <end position="218"/>
    </location>
    <ligand>
        <name>substrate</name>
    </ligand>
</feature>
<feature type="binding site" evidence="8">
    <location>
        <position position="193"/>
    </location>
    <ligand>
        <name>Zn(2+)</name>
        <dbReference type="ChEBI" id="CHEBI:29105"/>
    </ligand>
</feature>
<accession>A0A558C3E0</accession>
<comment type="caution">
    <text evidence="10">The sequence shown here is derived from an EMBL/GenBank/DDBJ whole genome shotgun (WGS) entry which is preliminary data.</text>
</comment>
<dbReference type="Pfam" id="PF22643">
    <property type="entry name" value="NagA_N"/>
    <property type="match status" value="1"/>
</dbReference>
<dbReference type="PIRSF" id="PIRSF038994">
    <property type="entry name" value="NagA"/>
    <property type="match status" value="1"/>
</dbReference>
<keyword evidence="11" id="KW-1185">Reference proteome</keyword>
<dbReference type="RefSeq" id="WP_144844702.1">
    <property type="nucleotide sequence ID" value="NZ_VMRJ01000001.1"/>
</dbReference>
<keyword evidence="4 5" id="KW-0119">Carbohydrate metabolism</keyword>
<dbReference type="Gene3D" id="3.20.20.140">
    <property type="entry name" value="Metal-dependent hydrolases"/>
    <property type="match status" value="1"/>
</dbReference>
<evidence type="ECO:0000256" key="6">
    <source>
        <dbReference type="PIRSR" id="PIRSR038994-1"/>
    </source>
</evidence>
<dbReference type="InterPro" id="IPR032466">
    <property type="entry name" value="Metal_Hydrolase"/>
</dbReference>
<evidence type="ECO:0000256" key="1">
    <source>
        <dbReference type="ARBA" id="ARBA00010716"/>
    </source>
</evidence>
<reference evidence="10 11" key="1">
    <citation type="submission" date="2019-07" db="EMBL/GenBank/DDBJ databases">
        <title>Hymenobacter sp. straun FUR1 Genome sequencing and assembly.</title>
        <authorList>
            <person name="Chhetri G."/>
        </authorList>
    </citation>
    <scope>NUCLEOTIDE SEQUENCE [LARGE SCALE GENOMIC DNA]</scope>
    <source>
        <strain evidence="10 11">Fur1</strain>
    </source>
</reference>
<dbReference type="EMBL" id="VMRJ01000001">
    <property type="protein sequence ID" value="TVT43319.1"/>
    <property type="molecule type" value="Genomic_DNA"/>
</dbReference>
<feature type="domain" description="Amidohydrolase-related" evidence="9">
    <location>
        <begin position="84"/>
        <end position="368"/>
    </location>
</feature>